<reference evidence="3" key="1">
    <citation type="submission" date="2007-07" db="EMBL/GenBank/DDBJ databases">
        <title>Complete genome sequence of Campylobacter hominis ATCC BAA-381, a commensal isolated from the human gastrointestinal tract.</title>
        <authorList>
            <person name="Fouts D.E."/>
            <person name="Mongodin E.F."/>
            <person name="Puiu D."/>
            <person name="Sebastian Y."/>
            <person name="Miller W.G."/>
            <person name="Mandrell R.E."/>
            <person name="Nelson K.E."/>
        </authorList>
    </citation>
    <scope>NUCLEOTIDE SEQUENCE [LARGE SCALE GENOMIC DNA]</scope>
    <source>
        <strain evidence="3">ATCC BAA-381 / LMG 19568 / NCTC 13146 / CH001A</strain>
    </source>
</reference>
<accession>A7I0I3</accession>
<dbReference type="STRING" id="360107.CHAB381_0428"/>
<evidence type="ECO:0000256" key="1">
    <source>
        <dbReference type="SAM" id="Phobius"/>
    </source>
</evidence>
<organism evidence="2 3">
    <name type="scientific">Campylobacter hominis (strain ATCC BAA-381 / DSM 21671 / CCUG 45161 / LMG 19568 / NCTC 13146 / CH001A)</name>
    <dbReference type="NCBI Taxonomy" id="360107"/>
    <lineage>
        <taxon>Bacteria</taxon>
        <taxon>Pseudomonadati</taxon>
        <taxon>Campylobacterota</taxon>
        <taxon>Epsilonproteobacteria</taxon>
        <taxon>Campylobacterales</taxon>
        <taxon>Campylobacteraceae</taxon>
        <taxon>Campylobacter</taxon>
    </lineage>
</organism>
<feature type="transmembrane region" description="Helical" evidence="1">
    <location>
        <begin position="52"/>
        <end position="71"/>
    </location>
</feature>
<dbReference type="RefSeq" id="WP_012108307.1">
    <property type="nucleotide sequence ID" value="NC_009714.1"/>
</dbReference>
<keyword evidence="1" id="KW-0812">Transmembrane</keyword>
<keyword evidence="3" id="KW-1185">Reference proteome</keyword>
<keyword evidence="1" id="KW-1133">Transmembrane helix</keyword>
<evidence type="ECO:0000313" key="3">
    <source>
        <dbReference type="Proteomes" id="UP000002407"/>
    </source>
</evidence>
<dbReference type="HOGENOM" id="CLU_1500844_0_0_7"/>
<gene>
    <name evidence="2" type="ordered locus">CHAB381_0428</name>
</gene>
<proteinExistence type="predicted"/>
<dbReference type="AlphaFoldDB" id="A7I0I3"/>
<dbReference type="Proteomes" id="UP000002407">
    <property type="component" value="Chromosome"/>
</dbReference>
<keyword evidence="1" id="KW-0472">Membrane</keyword>
<evidence type="ECO:0008006" key="4">
    <source>
        <dbReference type="Google" id="ProtNLM"/>
    </source>
</evidence>
<feature type="transmembrane region" description="Helical" evidence="1">
    <location>
        <begin position="29"/>
        <end position="46"/>
    </location>
</feature>
<evidence type="ECO:0000313" key="2">
    <source>
        <dbReference type="EMBL" id="ABS51062.1"/>
    </source>
</evidence>
<dbReference type="EMBL" id="CP000776">
    <property type="protein sequence ID" value="ABS51062.1"/>
    <property type="molecule type" value="Genomic_DNA"/>
</dbReference>
<dbReference type="KEGG" id="cha:CHAB381_0428"/>
<dbReference type="eggNOG" id="ENOG5032GB6">
    <property type="taxonomic scope" value="Bacteria"/>
</dbReference>
<sequence length="170" mass="19208">MKVTITNKDVEVLKKFMLLHSKMAKKQKITSFYLIPFEFILVGIVLDALTKLAPVLSITSAILGILWLVIFPRFYKKMLIRHLADSESLPASSVEMGFNVLNDEVIFGGEKESEKFGINELNRLVCTGSNFILAFGKNFHMVLPKNSQTAEILENLSQKTEIEIENIEIS</sequence>
<name>A7I0I3_CAMHC</name>
<protein>
    <recommendedName>
        <fullName evidence="4">YcxB-like protein domain-containing protein</fullName>
    </recommendedName>
</protein>
<dbReference type="OrthoDB" id="5363219at2"/>